<dbReference type="Proteomes" id="UP000008672">
    <property type="component" value="Unassembled WGS sequence"/>
</dbReference>
<feature type="compositionally biased region" description="Polar residues" evidence="5">
    <location>
        <begin position="20"/>
        <end position="39"/>
    </location>
</feature>
<evidence type="ECO:0000256" key="1">
    <source>
        <dbReference type="ARBA" id="ARBA00004496"/>
    </source>
</evidence>
<evidence type="ECO:0000313" key="8">
    <source>
        <dbReference type="Ensembl" id="ENSLACP00000003148.1"/>
    </source>
</evidence>
<dbReference type="OMA" id="ISESCHD"/>
<dbReference type="PANTHER" id="PTHR21685:SF0">
    <property type="entry name" value="PHOSTENSIN"/>
    <property type="match status" value="1"/>
</dbReference>
<evidence type="ECO:0000313" key="9">
    <source>
        <dbReference type="Proteomes" id="UP000008672"/>
    </source>
</evidence>
<evidence type="ECO:0000256" key="5">
    <source>
        <dbReference type="SAM" id="MobiDB-lite"/>
    </source>
</evidence>
<name>H3A0H7_LATCH</name>
<keyword evidence="3" id="KW-0597">Phosphoprotein</keyword>
<evidence type="ECO:0000256" key="2">
    <source>
        <dbReference type="ARBA" id="ARBA00022490"/>
    </source>
</evidence>
<dbReference type="GO" id="GO:0003779">
    <property type="term" value="F:actin binding"/>
    <property type="evidence" value="ECO:0007669"/>
    <property type="project" value="UniProtKB-KW"/>
</dbReference>
<evidence type="ECO:0000256" key="3">
    <source>
        <dbReference type="ARBA" id="ARBA00022553"/>
    </source>
</evidence>
<feature type="region of interest" description="Disordered" evidence="5">
    <location>
        <begin position="176"/>
        <end position="199"/>
    </location>
</feature>
<dbReference type="InterPro" id="IPR025907">
    <property type="entry name" value="Phostensin/Taperin_PP1-bd_dom"/>
</dbReference>
<reference evidence="9" key="1">
    <citation type="submission" date="2011-08" db="EMBL/GenBank/DDBJ databases">
        <title>The draft genome of Latimeria chalumnae.</title>
        <authorList>
            <person name="Di Palma F."/>
            <person name="Alfoldi J."/>
            <person name="Johnson J."/>
            <person name="Berlin A."/>
            <person name="Gnerre S."/>
            <person name="Jaffe D."/>
            <person name="MacCallum I."/>
            <person name="Young S."/>
            <person name="Walker B.J."/>
            <person name="Lander E."/>
            <person name="Lindblad-Toh K."/>
        </authorList>
    </citation>
    <scope>NUCLEOTIDE SEQUENCE [LARGE SCALE GENOMIC DNA]</scope>
    <source>
        <strain evidence="9">Wild caught</strain>
    </source>
</reference>
<feature type="domain" description="Phostensin/Taperin PP1-binding" evidence="6">
    <location>
        <begin position="510"/>
        <end position="600"/>
    </location>
</feature>
<accession>H3A0H7</accession>
<dbReference type="AlphaFoldDB" id="H3A0H7"/>
<proteinExistence type="predicted"/>
<evidence type="ECO:0000256" key="4">
    <source>
        <dbReference type="ARBA" id="ARBA00023203"/>
    </source>
</evidence>
<dbReference type="GeneTree" id="ENSGT00530000064035"/>
<feature type="region of interest" description="Disordered" evidence="5">
    <location>
        <begin position="14"/>
        <end position="53"/>
    </location>
</feature>
<evidence type="ECO:0000259" key="6">
    <source>
        <dbReference type="Pfam" id="PF13914"/>
    </source>
</evidence>
<dbReference type="InterPro" id="IPR025903">
    <property type="entry name" value="Phostensin/Taperin_N_dom"/>
</dbReference>
<dbReference type="HOGENOM" id="CLU_023685_1_0_1"/>
<feature type="compositionally biased region" description="Polar residues" evidence="5">
    <location>
        <begin position="294"/>
        <end position="311"/>
    </location>
</feature>
<reference evidence="8" key="2">
    <citation type="submission" date="2025-08" db="UniProtKB">
        <authorList>
            <consortium name="Ensembl"/>
        </authorList>
    </citation>
    <scope>IDENTIFICATION</scope>
</reference>
<protein>
    <recommendedName>
        <fullName evidence="10">Taperin</fullName>
    </recommendedName>
</protein>
<feature type="compositionally biased region" description="Basic and acidic residues" evidence="5">
    <location>
        <begin position="232"/>
        <end position="249"/>
    </location>
</feature>
<evidence type="ECO:0008006" key="10">
    <source>
        <dbReference type="Google" id="ProtNLM"/>
    </source>
</evidence>
<dbReference type="InParanoid" id="H3A0H7"/>
<dbReference type="PANTHER" id="PTHR21685">
    <property type="entry name" value="TON-B BOX DOMAIN"/>
    <property type="match status" value="1"/>
</dbReference>
<feature type="compositionally biased region" description="Polar residues" evidence="5">
    <location>
        <begin position="349"/>
        <end position="365"/>
    </location>
</feature>
<evidence type="ECO:0000259" key="7">
    <source>
        <dbReference type="Pfam" id="PF13916"/>
    </source>
</evidence>
<dbReference type="GO" id="GO:0005737">
    <property type="term" value="C:cytoplasm"/>
    <property type="evidence" value="ECO:0007669"/>
    <property type="project" value="UniProtKB-SubCell"/>
</dbReference>
<feature type="region of interest" description="Disordered" evidence="5">
    <location>
        <begin position="232"/>
        <end position="318"/>
    </location>
</feature>
<feature type="region of interest" description="Disordered" evidence="5">
    <location>
        <begin position="330"/>
        <end position="380"/>
    </location>
</feature>
<feature type="domain" description="Phostensin/Taperin N-terminal" evidence="7">
    <location>
        <begin position="43"/>
        <end position="106"/>
    </location>
</feature>
<sequence length="601" mass="64917">MPAWKREIIERRRAKIGSGASFSETSGHAEGSSCSQSDTVAGAPGANNPDQGRAHVRMEESTVLRENIGPVNQNPFIKLERQRKDCSEAEASPKVRQIAELYSQMPGVRTIRAENIIIIESDPQYFSRKEAKEEETKPRNLEALTELMSKRGGSGVTEIRASEVLIIKSSLSRSVEDLNSMKREEEEGEEGGPGGRGRVSQLLSKFGHEKGWRPMRSRSTENIMDNASRQFEAKSEMRPHEVQYPESPHRSLGHPEVGLRDFSPCTIETTSDSHHDSEGTPSFHPTESHHVSADESNIPSLHSINETTVTPRRSLGPGVIGDVVVDCSGEAEKKASSSSLTLHESKSKPTPNLKQAVSASTSLNDSFEIHPASTPDLSGISEDDVQAKALAGLRLQSKNSFVVVPKQQEVGSQPKLPAALSHSSPSCARELLCAAEVASCVASVETSLSFSEDGPPAVRNEKAVAQVQPIPAASPDSELSLPLAGLNQGLKVGRTESPEEPPARSMIPELGSRAPRHPAMQRKSGNTITINPRKMAASKPAAPENGEATETETAKKAEGPKAATPSKKRYPTVEEIQVIGGYLSLERSCLAKKNATRKKVR</sequence>
<feature type="region of interest" description="Disordered" evidence="5">
    <location>
        <begin position="488"/>
        <end position="568"/>
    </location>
</feature>
<dbReference type="InterPro" id="IPR026671">
    <property type="entry name" value="PPP1R18/Tprn"/>
</dbReference>
<dbReference type="STRING" id="7897.ENSLACP00000003148"/>
<feature type="domain" description="Phostensin/Taperin N-terminal" evidence="7">
    <location>
        <begin position="1"/>
        <end position="33"/>
    </location>
</feature>
<dbReference type="EMBL" id="AFYH01255664">
    <property type="status" value="NOT_ANNOTATED_CDS"/>
    <property type="molecule type" value="Genomic_DNA"/>
</dbReference>
<reference evidence="8" key="3">
    <citation type="submission" date="2025-09" db="UniProtKB">
        <authorList>
            <consortium name="Ensembl"/>
        </authorList>
    </citation>
    <scope>IDENTIFICATION</scope>
</reference>
<dbReference type="Bgee" id="ENSLACG00000002819">
    <property type="expression patterns" value="Expressed in pelvic fin"/>
</dbReference>
<dbReference type="Pfam" id="PF13914">
    <property type="entry name" value="Phostensin"/>
    <property type="match status" value="1"/>
</dbReference>
<dbReference type="eggNOG" id="ENOG502RY8Q">
    <property type="taxonomic scope" value="Eukaryota"/>
</dbReference>
<organism evidence="8 9">
    <name type="scientific">Latimeria chalumnae</name>
    <name type="common">Coelacanth</name>
    <dbReference type="NCBI Taxonomy" id="7897"/>
    <lineage>
        <taxon>Eukaryota</taxon>
        <taxon>Metazoa</taxon>
        <taxon>Chordata</taxon>
        <taxon>Craniata</taxon>
        <taxon>Vertebrata</taxon>
        <taxon>Euteleostomi</taxon>
        <taxon>Coelacanthiformes</taxon>
        <taxon>Coelacanthidae</taxon>
        <taxon>Latimeria</taxon>
    </lineage>
</organism>
<dbReference type="GO" id="GO:0019902">
    <property type="term" value="F:phosphatase binding"/>
    <property type="evidence" value="ECO:0007669"/>
    <property type="project" value="InterPro"/>
</dbReference>
<keyword evidence="4" id="KW-0009">Actin-binding</keyword>
<feature type="compositionally biased region" description="Basic and acidic residues" evidence="5">
    <location>
        <begin position="176"/>
        <end position="185"/>
    </location>
</feature>
<dbReference type="Pfam" id="PF13916">
    <property type="entry name" value="Phostensin_N"/>
    <property type="match status" value="2"/>
</dbReference>
<dbReference type="Ensembl" id="ENSLACT00000003178.1">
    <property type="protein sequence ID" value="ENSLACP00000003148.1"/>
    <property type="gene ID" value="ENSLACG00000002819.1"/>
</dbReference>
<comment type="subcellular location">
    <subcellularLocation>
        <location evidence="1">Cytoplasm</location>
    </subcellularLocation>
</comment>
<keyword evidence="9" id="KW-1185">Reference proteome</keyword>
<keyword evidence="2" id="KW-0963">Cytoplasm</keyword>